<dbReference type="PANTHER" id="PTHR37814">
    <property type="entry name" value="CONSERVED MEMBRANE PROTEIN"/>
    <property type="match status" value="1"/>
</dbReference>
<dbReference type="InterPro" id="IPR038728">
    <property type="entry name" value="YkvI-like"/>
</dbReference>
<sequence length="444" mass="48736">MNRLHISKEALSIAMAYVGVLVGAGLSSGQDLLQYFLCFGEMGLVGVVLLGILNVIFGRIIVTLGSHYQSTNHQEVLEQIAHPIINRIIDITLVISCFVVGFVMVAGAGANLQQQFGLPSWLGALLCSVLVAVIAFLDFDKITRVLGVFTPVIVVMILVVAGVTFWGKSYDFEALDMAAATIKPAMPNVWLSVVNYFALCAMNGVSMALVLGGSVVRIGDAEKGGALGGIIIGLIVSCAALALFAHLDTVKDAEIPMLMIVNHIHPAFAFVYALVIFALIFNTAFSLYYATACRFGGDDMKKKRRLLIGIVAAGYVCSFGGFTTLVSYMYPLLGYMGILLLVVLSVAWVEERENIIKEKFLRRKMMRLLFRKYDDDYEFTAKHKKTFQKLGEMSAADTETLKEDIKAYVEEVVENHDDLQAYAKEHLSMEGSPLKKELEPKDKK</sequence>
<feature type="transmembrane region" description="Helical" evidence="1">
    <location>
        <begin position="193"/>
        <end position="213"/>
    </location>
</feature>
<evidence type="ECO:0000256" key="1">
    <source>
        <dbReference type="SAM" id="Phobius"/>
    </source>
</evidence>
<reference evidence="2 3" key="1">
    <citation type="submission" date="2016-11" db="EMBL/GenBank/DDBJ databases">
        <authorList>
            <person name="Jaros S."/>
            <person name="Januszkiewicz K."/>
            <person name="Wedrychowicz H."/>
        </authorList>
    </citation>
    <scope>NUCLEOTIDE SEQUENCE [LARGE SCALE GENOMIC DNA]</scope>
    <source>
        <strain evidence="2 3">HD4</strain>
    </source>
</reference>
<dbReference type="AlphaFoldDB" id="A0A1M6VMI9"/>
<keyword evidence="1" id="KW-1133">Transmembrane helix</keyword>
<dbReference type="PANTHER" id="PTHR37814:SF1">
    <property type="entry name" value="MEMBRANE PROTEIN"/>
    <property type="match status" value="1"/>
</dbReference>
<feature type="transmembrane region" description="Helical" evidence="1">
    <location>
        <begin position="225"/>
        <end position="247"/>
    </location>
</feature>
<dbReference type="EMBL" id="FRBC01000019">
    <property type="protein sequence ID" value="SHK82555.1"/>
    <property type="molecule type" value="Genomic_DNA"/>
</dbReference>
<dbReference type="Proteomes" id="UP000184263">
    <property type="component" value="Unassembled WGS sequence"/>
</dbReference>
<feature type="transmembrane region" description="Helical" evidence="1">
    <location>
        <begin position="146"/>
        <end position="167"/>
    </location>
</feature>
<feature type="transmembrane region" description="Helical" evidence="1">
    <location>
        <begin position="267"/>
        <end position="290"/>
    </location>
</feature>
<feature type="transmembrane region" description="Helical" evidence="1">
    <location>
        <begin position="121"/>
        <end position="139"/>
    </location>
</feature>
<evidence type="ECO:0000313" key="3">
    <source>
        <dbReference type="Proteomes" id="UP000184263"/>
    </source>
</evidence>
<dbReference type="RefSeq" id="WP_073090847.1">
    <property type="nucleotide sequence ID" value="NZ_FRBC01000019.1"/>
</dbReference>
<gene>
    <name evidence="2" type="ORF">SAMN05216582_11946</name>
</gene>
<feature type="transmembrane region" description="Helical" evidence="1">
    <location>
        <begin position="332"/>
        <end position="349"/>
    </location>
</feature>
<organism evidence="2 3">
    <name type="scientific">Selenomonas ruminantium</name>
    <dbReference type="NCBI Taxonomy" id="971"/>
    <lineage>
        <taxon>Bacteria</taxon>
        <taxon>Bacillati</taxon>
        <taxon>Bacillota</taxon>
        <taxon>Negativicutes</taxon>
        <taxon>Selenomonadales</taxon>
        <taxon>Selenomonadaceae</taxon>
        <taxon>Selenomonas</taxon>
    </lineage>
</organism>
<proteinExistence type="predicted"/>
<evidence type="ECO:0000313" key="2">
    <source>
        <dbReference type="EMBL" id="SHK82555.1"/>
    </source>
</evidence>
<protein>
    <submittedName>
        <fullName evidence="2">Uncharacterized membrane protein YkvI</fullName>
    </submittedName>
</protein>
<feature type="transmembrane region" description="Helical" evidence="1">
    <location>
        <begin position="45"/>
        <end position="68"/>
    </location>
</feature>
<keyword evidence="1" id="KW-0472">Membrane</keyword>
<keyword evidence="1" id="KW-0812">Transmembrane</keyword>
<name>A0A1M6VMI9_SELRU</name>
<feature type="transmembrane region" description="Helical" evidence="1">
    <location>
        <begin position="88"/>
        <end position="109"/>
    </location>
</feature>
<accession>A0A1M6VMI9</accession>
<feature type="transmembrane region" description="Helical" evidence="1">
    <location>
        <begin position="306"/>
        <end position="326"/>
    </location>
</feature>